<protein>
    <submittedName>
        <fullName evidence="2">Uncharacterized protein</fullName>
    </submittedName>
</protein>
<accession>A0A061RCY1</accession>
<dbReference type="AlphaFoldDB" id="A0A061RCY1"/>
<keyword evidence="1" id="KW-0472">Membrane</keyword>
<organism evidence="2">
    <name type="scientific">Tetraselmis sp. GSL018</name>
    <dbReference type="NCBI Taxonomy" id="582737"/>
    <lineage>
        <taxon>Eukaryota</taxon>
        <taxon>Viridiplantae</taxon>
        <taxon>Chlorophyta</taxon>
        <taxon>core chlorophytes</taxon>
        <taxon>Chlorodendrophyceae</taxon>
        <taxon>Chlorodendrales</taxon>
        <taxon>Chlorodendraceae</taxon>
        <taxon>Tetraselmis</taxon>
    </lineage>
</organism>
<evidence type="ECO:0000256" key="1">
    <source>
        <dbReference type="SAM" id="Phobius"/>
    </source>
</evidence>
<feature type="transmembrane region" description="Helical" evidence="1">
    <location>
        <begin position="24"/>
        <end position="44"/>
    </location>
</feature>
<keyword evidence="1" id="KW-1133">Transmembrane helix</keyword>
<name>A0A061RCY1_9CHLO</name>
<evidence type="ECO:0000313" key="2">
    <source>
        <dbReference type="EMBL" id="JAC69843.1"/>
    </source>
</evidence>
<keyword evidence="1" id="KW-0812">Transmembrane</keyword>
<gene>
    <name evidence="2" type="ORF">TSPGSL018_5429</name>
</gene>
<dbReference type="EMBL" id="GBEZ01016403">
    <property type="protein sequence ID" value="JAC69843.1"/>
    <property type="molecule type" value="Transcribed_RNA"/>
</dbReference>
<proteinExistence type="predicted"/>
<sequence length="115" mass="13327">MDFNPSPYRGDPKIPHVSEDFFKIYFAGANLGLALLSFPGRFLGTEVRPRKFNRDYVVACCDEAAQRREILAGKPARAFTLAPINTTHSYERMWNKHLHRKRWTQERMGPLYPAT</sequence>
<reference evidence="2" key="1">
    <citation type="submission" date="2014-05" db="EMBL/GenBank/DDBJ databases">
        <title>The transcriptome of the halophilic microalga Tetraselmis sp. GSL018 isolated from the Great Salt Lake, Utah.</title>
        <authorList>
            <person name="Jinkerson R.E."/>
            <person name="D'Adamo S."/>
            <person name="Posewitz M.C."/>
        </authorList>
    </citation>
    <scope>NUCLEOTIDE SEQUENCE</scope>
    <source>
        <strain evidence="2">GSL018</strain>
    </source>
</reference>